<organism evidence="5 6">
    <name type="scientific">Naematelia encephala</name>
    <dbReference type="NCBI Taxonomy" id="71784"/>
    <lineage>
        <taxon>Eukaryota</taxon>
        <taxon>Fungi</taxon>
        <taxon>Dikarya</taxon>
        <taxon>Basidiomycota</taxon>
        <taxon>Agaricomycotina</taxon>
        <taxon>Tremellomycetes</taxon>
        <taxon>Tremellales</taxon>
        <taxon>Naemateliaceae</taxon>
        <taxon>Naematelia</taxon>
    </lineage>
</organism>
<dbReference type="InterPro" id="IPR016135">
    <property type="entry name" value="UBQ-conjugating_enzyme/RWD"/>
</dbReference>
<feature type="region of interest" description="Disordered" evidence="3">
    <location>
        <begin position="563"/>
        <end position="622"/>
    </location>
</feature>
<sequence length="892" mass="99534">MPPADSLAGLPDDYTTQFFQGDVITKSAESSFRGKVLRCWAEEESLPPPIPLPGQDPHPLDRPLLRGEVGIQDMQTGDLTIVPESTLLLYAREFLKGDVVKRSLTAVESAVVTDVRSEVQLEHVINKRPVRAWVPSEKLDSALKIEARDRVVYDEWLGIVEEVFEDGIAETQDGVLYRIAEMGGMLEPGRTVQQVVPPRDVLQLDVELIFPPSAKPDIDKIIDVRPYVLYITWNVINQMLSPQEQEKHPEPKKFWFGEDIKKLTHFPIISTLPPAMWSTVVFKTSEDEKTFGIVPTSHARGEIVNKVFKIVQSRSLVKLRWQDGKETEESALGLVPYHNIDDYESWPGEVLVWRGDNDERRPACVQNYNPHQRIADLLFLDNNERQTVSVLELDPGGGGPGGRNYGAGFGQQVLLCKDNGAPLPDVPVLGQFDTPVDNMWWRNELARLAEQYAKDPENLAALVPQGDKSKVDWWGEVRDLHYDGTLSIKLPGGSIKNVGIKEIFLLAEPAGDIMDDGFGPPIELDGVVLDNGYDDMDAAMSSELSWETLGSQAGDAVVEITNGEEEMDWDDEEEQDRSGAEEVDRMVSTPELQSAPFSRETEAGPSSPRSTSTNGYLPDRSSLKDDESWVAFQMLEEAPEDHHFINEPSLGSSKAFGSRLQKEHRALMSSLPENILVRSYENRTDLLRCLIIGPEGTPYADAPFVFDVYLNPTKFPFDPPLVYFHSHTNGKGRCNPNLYEDGKVCLSILGTWSGDKSESWNPQKSSLLQVFVSISGLVLVRSPYHCEPAFAKLEGTKEGAVNSRLYSEKAYVLSRSFVRTALERPPAGLESEIRHLYYYKGRLKSVIDHAQRLIVKAEENNGGTIEDENTVMWNADAVGSLTMGAILSLKVS</sequence>
<dbReference type="EMBL" id="MCFC01000007">
    <property type="protein sequence ID" value="ORY33042.1"/>
    <property type="molecule type" value="Genomic_DNA"/>
</dbReference>
<evidence type="ECO:0000313" key="6">
    <source>
        <dbReference type="Proteomes" id="UP000193986"/>
    </source>
</evidence>
<dbReference type="Pfam" id="PF00179">
    <property type="entry name" value="UQ_con"/>
    <property type="match status" value="1"/>
</dbReference>
<dbReference type="InterPro" id="IPR000608">
    <property type="entry name" value="UBC"/>
</dbReference>
<proteinExistence type="predicted"/>
<dbReference type="InParanoid" id="A0A1Y2BDZ7"/>
<dbReference type="AlphaFoldDB" id="A0A1Y2BDZ7"/>
<accession>A0A1Y2BDZ7</accession>
<dbReference type="OrthoDB" id="1926878at2759"/>
<evidence type="ECO:0000256" key="1">
    <source>
        <dbReference type="ARBA" id="ARBA00022679"/>
    </source>
</evidence>
<dbReference type="STRING" id="71784.A0A1Y2BDZ7"/>
<reference evidence="5 6" key="1">
    <citation type="submission" date="2016-07" db="EMBL/GenBank/DDBJ databases">
        <title>Pervasive Adenine N6-methylation of Active Genes in Fungi.</title>
        <authorList>
            <consortium name="DOE Joint Genome Institute"/>
            <person name="Mondo S.J."/>
            <person name="Dannebaum R.O."/>
            <person name="Kuo R.C."/>
            <person name="Labutti K."/>
            <person name="Haridas S."/>
            <person name="Kuo A."/>
            <person name="Salamov A."/>
            <person name="Ahrendt S.R."/>
            <person name="Lipzen A."/>
            <person name="Sullivan W."/>
            <person name="Andreopoulos W.B."/>
            <person name="Clum A."/>
            <person name="Lindquist E."/>
            <person name="Daum C."/>
            <person name="Ramamoorthy G.K."/>
            <person name="Gryganskyi A."/>
            <person name="Culley D."/>
            <person name="Magnuson J.K."/>
            <person name="James T.Y."/>
            <person name="O'Malley M.A."/>
            <person name="Stajich J.E."/>
            <person name="Spatafora J.W."/>
            <person name="Visel A."/>
            <person name="Grigoriev I.V."/>
        </authorList>
    </citation>
    <scope>NUCLEOTIDE SEQUENCE [LARGE SCALE GENOMIC DNA]</scope>
    <source>
        <strain evidence="5 6">68-887.2</strain>
    </source>
</reference>
<keyword evidence="6" id="KW-1185">Reference proteome</keyword>
<comment type="caution">
    <text evidence="5">The sequence shown here is derived from an EMBL/GenBank/DDBJ whole genome shotgun (WGS) entry which is preliminary data.</text>
</comment>
<dbReference type="PROSITE" id="PS50127">
    <property type="entry name" value="UBC_2"/>
    <property type="match status" value="1"/>
</dbReference>
<evidence type="ECO:0000259" key="4">
    <source>
        <dbReference type="PROSITE" id="PS50127"/>
    </source>
</evidence>
<name>A0A1Y2BDZ7_9TREE</name>
<dbReference type="PANTHER" id="PTHR46116:SF15">
    <property type="entry name" value="(E3-INDEPENDENT) E2 UBIQUITIN-CONJUGATING ENZYME"/>
    <property type="match status" value="1"/>
</dbReference>
<evidence type="ECO:0000313" key="5">
    <source>
        <dbReference type="EMBL" id="ORY33042.1"/>
    </source>
</evidence>
<evidence type="ECO:0000256" key="2">
    <source>
        <dbReference type="ARBA" id="ARBA00022786"/>
    </source>
</evidence>
<keyword evidence="1" id="KW-0808">Transferase</keyword>
<dbReference type="Gene3D" id="3.10.110.10">
    <property type="entry name" value="Ubiquitin Conjugating Enzyme"/>
    <property type="match status" value="1"/>
</dbReference>
<gene>
    <name evidence="5" type="ORF">BCR39DRAFT_463825</name>
</gene>
<evidence type="ECO:0000256" key="3">
    <source>
        <dbReference type="SAM" id="MobiDB-lite"/>
    </source>
</evidence>
<dbReference type="FunFam" id="3.10.110.10:FF:000094">
    <property type="entry name" value="Probable ubiquitin-conjugating enzyme E2 23"/>
    <property type="match status" value="1"/>
</dbReference>
<dbReference type="SMART" id="SM00212">
    <property type="entry name" value="UBCc"/>
    <property type="match status" value="1"/>
</dbReference>
<dbReference type="Proteomes" id="UP000193986">
    <property type="component" value="Unassembled WGS sequence"/>
</dbReference>
<dbReference type="PANTHER" id="PTHR46116">
    <property type="entry name" value="(E3-INDEPENDENT) E2 UBIQUITIN-CONJUGATING ENZYME"/>
    <property type="match status" value="1"/>
</dbReference>
<feature type="compositionally biased region" description="Acidic residues" evidence="3">
    <location>
        <begin position="563"/>
        <end position="575"/>
    </location>
</feature>
<feature type="domain" description="UBC core" evidence="4">
    <location>
        <begin position="655"/>
        <end position="819"/>
    </location>
</feature>
<dbReference type="CDD" id="cd23837">
    <property type="entry name" value="UBCc_UBE2O"/>
    <property type="match status" value="1"/>
</dbReference>
<feature type="compositionally biased region" description="Basic and acidic residues" evidence="3">
    <location>
        <begin position="576"/>
        <end position="585"/>
    </location>
</feature>
<keyword evidence="2" id="KW-0833">Ubl conjugation pathway</keyword>
<protein>
    <recommendedName>
        <fullName evidence="4">UBC core domain-containing protein</fullName>
    </recommendedName>
</protein>
<dbReference type="GO" id="GO:0061631">
    <property type="term" value="F:ubiquitin conjugating enzyme activity"/>
    <property type="evidence" value="ECO:0007669"/>
    <property type="project" value="TreeGrafter"/>
</dbReference>
<dbReference type="SUPFAM" id="SSF54495">
    <property type="entry name" value="UBC-like"/>
    <property type="match status" value="1"/>
</dbReference>